<comment type="caution">
    <text evidence="3">The sequence shown here is derived from an EMBL/GenBank/DDBJ whole genome shotgun (WGS) entry which is preliminary data.</text>
</comment>
<feature type="compositionally biased region" description="Low complexity" evidence="1">
    <location>
        <begin position="155"/>
        <end position="171"/>
    </location>
</feature>
<dbReference type="EMBL" id="RDEX01000001">
    <property type="protein sequence ID" value="RLY93900.1"/>
    <property type="molecule type" value="Genomic_DNA"/>
</dbReference>
<dbReference type="InterPro" id="IPR036388">
    <property type="entry name" value="WH-like_DNA-bd_sf"/>
</dbReference>
<accession>A0A3L9LY38</accession>
<protein>
    <submittedName>
        <fullName evidence="3">MarR family transcriptional regulator</fullName>
    </submittedName>
</protein>
<evidence type="ECO:0000256" key="1">
    <source>
        <dbReference type="SAM" id="MobiDB-lite"/>
    </source>
</evidence>
<dbReference type="RefSeq" id="WP_121845492.1">
    <property type="nucleotide sequence ID" value="NZ_PHOA01000018.1"/>
</dbReference>
<keyword evidence="4" id="KW-1185">Reference proteome</keyword>
<proteinExistence type="predicted"/>
<reference evidence="3 4" key="1">
    <citation type="submission" date="2018-10" db="EMBL/GenBank/DDBJ databases">
        <title>Kocuria tytonicola, new bacteria from the preen glands of American barn owls (Tyto furcata).</title>
        <authorList>
            <person name="Braun M.S."/>
            <person name="Wang E."/>
            <person name="Zimmermann S."/>
            <person name="Boutin S."/>
            <person name="Wagner H."/>
            <person name="Wink M."/>
        </authorList>
    </citation>
    <scope>NUCLEOTIDE SEQUENCE [LARGE SCALE GENOMIC DNA]</scope>
    <source>
        <strain evidence="3 4">473</strain>
    </source>
</reference>
<dbReference type="SMART" id="SM00347">
    <property type="entry name" value="HTH_MARR"/>
    <property type="match status" value="1"/>
</dbReference>
<dbReference type="SUPFAM" id="SSF46785">
    <property type="entry name" value="Winged helix' DNA-binding domain"/>
    <property type="match status" value="1"/>
</dbReference>
<dbReference type="OrthoDB" id="9154853at2"/>
<dbReference type="InterPro" id="IPR000835">
    <property type="entry name" value="HTH_MarR-typ"/>
</dbReference>
<dbReference type="InterPro" id="IPR036390">
    <property type="entry name" value="WH_DNA-bd_sf"/>
</dbReference>
<gene>
    <name evidence="3" type="ORF">EAE32_01230</name>
</gene>
<sequence>MQSEDSVNELVYEHMLLSRYALQGAPPQSRTEALDRSSTVLLARLQAGGPMSVAELAQSFGLDISTVHRQVAAAMKSGLIERIKDPEGGVARKHQPTEEGVRRLEEEFRSRRASYEQFTADWPREDVTALARLARRFNESVEGTLGHSWPRHYPTETGAAEPAPGTPAAQD</sequence>
<organism evidence="3 4">
    <name type="scientific">Kocuria tytonicola</name>
    <dbReference type="NCBI Taxonomy" id="2055946"/>
    <lineage>
        <taxon>Bacteria</taxon>
        <taxon>Bacillati</taxon>
        <taxon>Actinomycetota</taxon>
        <taxon>Actinomycetes</taxon>
        <taxon>Micrococcales</taxon>
        <taxon>Micrococcaceae</taxon>
        <taxon>Kocuria</taxon>
    </lineage>
</organism>
<name>A0A3L9LY38_9MICC</name>
<dbReference type="Pfam" id="PF01047">
    <property type="entry name" value="MarR"/>
    <property type="match status" value="1"/>
</dbReference>
<dbReference type="AlphaFoldDB" id="A0A3L9LY38"/>
<evidence type="ECO:0000313" key="4">
    <source>
        <dbReference type="Proteomes" id="UP000277871"/>
    </source>
</evidence>
<feature type="region of interest" description="Disordered" evidence="1">
    <location>
        <begin position="144"/>
        <end position="171"/>
    </location>
</feature>
<dbReference type="Gene3D" id="1.10.10.10">
    <property type="entry name" value="Winged helix-like DNA-binding domain superfamily/Winged helix DNA-binding domain"/>
    <property type="match status" value="1"/>
</dbReference>
<dbReference type="GO" id="GO:0003700">
    <property type="term" value="F:DNA-binding transcription factor activity"/>
    <property type="evidence" value="ECO:0007669"/>
    <property type="project" value="InterPro"/>
</dbReference>
<evidence type="ECO:0000259" key="2">
    <source>
        <dbReference type="SMART" id="SM00347"/>
    </source>
</evidence>
<evidence type="ECO:0000313" key="3">
    <source>
        <dbReference type="EMBL" id="RLY93900.1"/>
    </source>
</evidence>
<dbReference type="Proteomes" id="UP000277871">
    <property type="component" value="Unassembled WGS sequence"/>
</dbReference>
<feature type="domain" description="HTH marR-type" evidence="2">
    <location>
        <begin position="27"/>
        <end position="127"/>
    </location>
</feature>